<sequence length="132" mass="14163">MNRTIRNTAAALAVGGAALGLVGCSAPADTVSENISRASGNFEVARRVVFVNTFTNEYLLAIEGRCDIAADGDGRGQLEVTCRTPEGDKKHFLGLDVGVSYFVEQVSPIAVSQDHYKVYFRPQTIVPDIDAK</sequence>
<accession>A0A6B9L7P5</accession>
<dbReference type="Proteomes" id="UP000464404">
    <property type="component" value="Segment"/>
</dbReference>
<dbReference type="InterPro" id="IPR058243">
    <property type="entry name" value="Phage_VG64"/>
</dbReference>
<proteinExistence type="predicted"/>
<evidence type="ECO:0000313" key="2">
    <source>
        <dbReference type="Proteomes" id="UP000464404"/>
    </source>
</evidence>
<dbReference type="GeneID" id="60321415"/>
<dbReference type="KEGG" id="vg:60321415"/>
<gene>
    <name evidence="1" type="primary">55</name>
    <name evidence="1" type="ORF">PBI_IMVUBU_55</name>
</gene>
<protein>
    <recommendedName>
        <fullName evidence="3">Lipoprotein</fullName>
    </recommendedName>
</protein>
<reference evidence="1 2" key="1">
    <citation type="submission" date="2019-12" db="EMBL/GenBank/DDBJ databases">
        <authorList>
            <person name="Garlena R.A."/>
            <person name="Russell D.A."/>
            <person name="Pope W.H."/>
            <person name="Jacobs-Sera D."/>
            <person name="Hatfull G.F."/>
        </authorList>
    </citation>
    <scope>NUCLEOTIDE SEQUENCE [LARGE SCALE GENOMIC DNA]</scope>
</reference>
<evidence type="ECO:0008006" key="3">
    <source>
        <dbReference type="Google" id="ProtNLM"/>
    </source>
</evidence>
<dbReference type="Pfam" id="PF25682">
    <property type="entry name" value="Phage_VG64"/>
    <property type="match status" value="1"/>
</dbReference>
<evidence type="ECO:0000313" key="1">
    <source>
        <dbReference type="EMBL" id="QHB37796.1"/>
    </source>
</evidence>
<name>A0A6B9L7P5_9CAUD</name>
<dbReference type="PROSITE" id="PS51257">
    <property type="entry name" value="PROKAR_LIPOPROTEIN"/>
    <property type="match status" value="1"/>
</dbReference>
<organism evidence="1 2">
    <name type="scientific">Mycobacterium phage Imvubu</name>
    <dbReference type="NCBI Taxonomy" id="2686233"/>
    <lineage>
        <taxon>Viruses</taxon>
        <taxon>Duplodnaviria</taxon>
        <taxon>Heunggongvirae</taxon>
        <taxon>Uroviricota</taxon>
        <taxon>Caudoviricetes</taxon>
        <taxon>Bclasvirinae</taxon>
        <taxon>Imvubuvirus</taxon>
        <taxon>Imvubuvirus imvubu</taxon>
    </lineage>
</organism>
<dbReference type="RefSeq" id="YP_009950005.1">
    <property type="nucleotide sequence ID" value="NC_051586.1"/>
</dbReference>
<keyword evidence="2" id="KW-1185">Reference proteome</keyword>
<dbReference type="EMBL" id="MN813693">
    <property type="protein sequence ID" value="QHB37796.1"/>
    <property type="molecule type" value="Genomic_DNA"/>
</dbReference>